<organism evidence="2 3">
    <name type="scientific">Piscinibacter terrae</name>
    <dbReference type="NCBI Taxonomy" id="2496871"/>
    <lineage>
        <taxon>Bacteria</taxon>
        <taxon>Pseudomonadati</taxon>
        <taxon>Pseudomonadota</taxon>
        <taxon>Betaproteobacteria</taxon>
        <taxon>Burkholderiales</taxon>
        <taxon>Sphaerotilaceae</taxon>
        <taxon>Piscinibacter</taxon>
    </lineage>
</organism>
<dbReference type="Proteomes" id="UP000267464">
    <property type="component" value="Unassembled WGS sequence"/>
</dbReference>
<protein>
    <submittedName>
        <fullName evidence="2">Uncharacterized protein</fullName>
    </submittedName>
</protein>
<feature type="region of interest" description="Disordered" evidence="1">
    <location>
        <begin position="114"/>
        <end position="138"/>
    </location>
</feature>
<reference evidence="2 3" key="2">
    <citation type="submission" date="2018-12" db="EMBL/GenBank/DDBJ databases">
        <title>Rhizobacter gummiphilus sp. nov., a rubber-degrading bacterium isolated from the soil of a botanical garden in Japan.</title>
        <authorList>
            <person name="Shunsuke S.S."/>
        </authorList>
    </citation>
    <scope>NUCLEOTIDE SEQUENCE [LARGE SCALE GENOMIC DNA]</scope>
    <source>
        <strain evidence="2 3">S-16</strain>
    </source>
</reference>
<evidence type="ECO:0000313" key="3">
    <source>
        <dbReference type="Proteomes" id="UP000267464"/>
    </source>
</evidence>
<feature type="compositionally biased region" description="Polar residues" evidence="1">
    <location>
        <begin position="184"/>
        <end position="194"/>
    </location>
</feature>
<dbReference type="AlphaFoldDB" id="A0A3N7HL22"/>
<evidence type="ECO:0000256" key="1">
    <source>
        <dbReference type="SAM" id="MobiDB-lite"/>
    </source>
</evidence>
<comment type="caution">
    <text evidence="2">The sequence shown here is derived from an EMBL/GenBank/DDBJ whole genome shotgun (WGS) entry which is preliminary data.</text>
</comment>
<dbReference type="RefSeq" id="WP_124543898.1">
    <property type="nucleotide sequence ID" value="NZ_QUSW01000012.1"/>
</dbReference>
<dbReference type="EMBL" id="QUSW01000012">
    <property type="protein sequence ID" value="RQP21271.1"/>
    <property type="molecule type" value="Genomic_DNA"/>
</dbReference>
<keyword evidence="3" id="KW-1185">Reference proteome</keyword>
<feature type="region of interest" description="Disordered" evidence="1">
    <location>
        <begin position="22"/>
        <end position="77"/>
    </location>
</feature>
<proteinExistence type="predicted"/>
<accession>A0A3N7HL22</accession>
<feature type="region of interest" description="Disordered" evidence="1">
    <location>
        <begin position="184"/>
        <end position="253"/>
    </location>
</feature>
<gene>
    <name evidence="2" type="ORF">DZC73_28970</name>
</gene>
<feature type="compositionally biased region" description="Polar residues" evidence="1">
    <location>
        <begin position="115"/>
        <end position="132"/>
    </location>
</feature>
<feature type="compositionally biased region" description="Basic and acidic residues" evidence="1">
    <location>
        <begin position="200"/>
        <end position="213"/>
    </location>
</feature>
<evidence type="ECO:0000313" key="2">
    <source>
        <dbReference type="EMBL" id="RQP21271.1"/>
    </source>
</evidence>
<reference evidence="2 3" key="1">
    <citation type="submission" date="2018-08" db="EMBL/GenBank/DDBJ databases">
        <authorList>
            <person name="Khan S.A."/>
            <person name="Jeon C.O."/>
            <person name="Chun B.H."/>
            <person name="Jeong S.E."/>
        </authorList>
    </citation>
    <scope>NUCLEOTIDE SEQUENCE [LARGE SCALE GENOMIC DNA]</scope>
    <source>
        <strain evidence="2 3">S-16</strain>
    </source>
</reference>
<name>A0A3N7HL22_9BURK</name>
<sequence>MDPIQAISGAADAALQAVRALLGEEPPSGLPAQEPGTGPAMESPRDAPAESAARAMPTTPMPHAVAAGHETALPVDPGRGTLAQLAAQGANPHGAVAQHAPLASETAHLVAQRAATASPNPGMQPAGSNASMSLEAAATPRGLAPTAAAGTSTPALAMHAVRPEAAAAFERAADAVLMASQVSSLHAQPAQMQRTPAVPTREEPRASQSRHETWQQADWLEDHERQHHAQSPEPETVADEEPPNGDDGMLAVDDPDYASLHLRLVDAGQRAALRELDQRRCVLLLVPATSPKPGRAPARAHLLCGAKATVHAFSARWWPGAQGAAEWSAWRLHREGDGPRWRSRTTERSAAPLLLRLAPPSHSLLEAAGACLDIGDARRFRHALGGQWSVLALLCPAWSPPAVHEQQRHDVS</sequence>